<keyword evidence="8" id="KW-1185">Reference proteome</keyword>
<dbReference type="SUPFAM" id="SSF56112">
    <property type="entry name" value="Protein kinase-like (PK-like)"/>
    <property type="match status" value="1"/>
</dbReference>
<sequence>MPAPDPAPTPKPSAGGSYAETFVLPHNSPDADLSKEEQDIALAASLLESGAISERQLGTALSQWSIHGSVPLAEHLEKSGVLKGPQIEQLSKRAAQRSHDSRQADKEGSPQSASLSHVLDRIDSSGRVARVLGLSMVTRSDGLGGRASETRYVLVRKLGQGGLGRVWLAYDSSLRRHVALKELTDGDAASDATLRRFQNEAEITGRLEHPGIVPLYQLGQDKHSGGVFYTMRFLGKSTLQTAIVEYHERREEGDDNPMLLRELLTAFVSICQAIAHAHSRRVIHRDLKPENVVIDSFGQVIVIDWGLAKVLDETTPDLPGQADGPFDASRSGTMEGQVLGTPMYMAPEQASGRLDEIDARTDVYGLGAILYAIITGVAPHESTQGRLSESRGGARALLSEISSGPTPIALQQLPSADPSLSAICAKAMARRRYARYQEASELAEDVQRWMAGESVTCYQEPPTRRLRRWANRNPRLSQTIGALGLVALISGLMWAGSAHNARIAEEARRYEELRSDFHEVQFLLQYSSDALTRNCRFMSSIPPIQGIVRARGGSTEDSEAVWDERLATIFAGLLRANANYLSVSFVAAIDGGAEGILAEEIVRVDRSTGDRWLVRTVPQARLLRDAELPLLTATSQLEPGEATMVFSPPEGGAQRTLSLGVPVFDESTGAWFGAVAIEMDLSGQLELILSSIVLSDEEQLIVGLGGEAWLVADASGVRPVGSVAEEDSADWAAADAQVQAFLGGQGPRVLADGHSLYGERFALGRVGPELVVVAKTIDAR</sequence>
<reference evidence="7 8" key="1">
    <citation type="submission" date="2019-02" db="EMBL/GenBank/DDBJ databases">
        <title>Deep-cultivation of Planctomycetes and their phenomic and genomic characterization uncovers novel biology.</title>
        <authorList>
            <person name="Wiegand S."/>
            <person name="Jogler M."/>
            <person name="Boedeker C."/>
            <person name="Pinto D."/>
            <person name="Vollmers J."/>
            <person name="Rivas-Marin E."/>
            <person name="Kohn T."/>
            <person name="Peeters S.H."/>
            <person name="Heuer A."/>
            <person name="Rast P."/>
            <person name="Oberbeckmann S."/>
            <person name="Bunk B."/>
            <person name="Jeske O."/>
            <person name="Meyerdierks A."/>
            <person name="Storesund J.E."/>
            <person name="Kallscheuer N."/>
            <person name="Luecker S."/>
            <person name="Lage O.M."/>
            <person name="Pohl T."/>
            <person name="Merkel B.J."/>
            <person name="Hornburger P."/>
            <person name="Mueller R.-W."/>
            <person name="Bruemmer F."/>
            <person name="Labrenz M."/>
            <person name="Spormann A.M."/>
            <person name="Op den Camp H."/>
            <person name="Overmann J."/>
            <person name="Amann R."/>
            <person name="Jetten M.S.M."/>
            <person name="Mascher T."/>
            <person name="Medema M.H."/>
            <person name="Devos D.P."/>
            <person name="Kaster A.-K."/>
            <person name="Ovreas L."/>
            <person name="Rohde M."/>
            <person name="Galperin M.Y."/>
            <person name="Jogler C."/>
        </authorList>
    </citation>
    <scope>NUCLEOTIDE SEQUENCE [LARGE SCALE GENOMIC DNA]</scope>
    <source>
        <strain evidence="7 8">Pla175</strain>
    </source>
</reference>
<dbReference type="KEGG" id="pnd:Pla175_46080"/>
<keyword evidence="2" id="KW-0547">Nucleotide-binding</keyword>
<feature type="domain" description="Protein kinase" evidence="6">
    <location>
        <begin position="152"/>
        <end position="450"/>
    </location>
</feature>
<protein>
    <submittedName>
        <fullName evidence="7">Serine/threonine-protein kinase PknD</fullName>
        <ecNumber evidence="7">2.7.11.1</ecNumber>
    </submittedName>
</protein>
<organism evidence="7 8">
    <name type="scientific">Pirellulimonas nuda</name>
    <dbReference type="NCBI Taxonomy" id="2528009"/>
    <lineage>
        <taxon>Bacteria</taxon>
        <taxon>Pseudomonadati</taxon>
        <taxon>Planctomycetota</taxon>
        <taxon>Planctomycetia</taxon>
        <taxon>Pirellulales</taxon>
        <taxon>Lacipirellulaceae</taxon>
        <taxon>Pirellulimonas</taxon>
    </lineage>
</organism>
<keyword evidence="3 7" id="KW-0418">Kinase</keyword>
<evidence type="ECO:0000256" key="1">
    <source>
        <dbReference type="ARBA" id="ARBA00022679"/>
    </source>
</evidence>
<dbReference type="EC" id="2.7.11.1" evidence="7"/>
<feature type="region of interest" description="Disordered" evidence="5">
    <location>
        <begin position="90"/>
        <end position="117"/>
    </location>
</feature>
<feature type="region of interest" description="Disordered" evidence="5">
    <location>
        <begin position="1"/>
        <end position="36"/>
    </location>
</feature>
<dbReference type="GO" id="GO:0004674">
    <property type="term" value="F:protein serine/threonine kinase activity"/>
    <property type="evidence" value="ECO:0007669"/>
    <property type="project" value="UniProtKB-EC"/>
</dbReference>
<accession>A0A518DI80</accession>
<dbReference type="InterPro" id="IPR029151">
    <property type="entry name" value="Sensor-like_sf"/>
</dbReference>
<dbReference type="EMBL" id="CP036291">
    <property type="protein sequence ID" value="QDU91188.1"/>
    <property type="molecule type" value="Genomic_DNA"/>
</dbReference>
<dbReference type="SUPFAM" id="SSF103190">
    <property type="entry name" value="Sensory domain-like"/>
    <property type="match status" value="1"/>
</dbReference>
<gene>
    <name evidence="7" type="primary">pknD_5</name>
    <name evidence="7" type="ORF">Pla175_46080</name>
</gene>
<evidence type="ECO:0000313" key="8">
    <source>
        <dbReference type="Proteomes" id="UP000317429"/>
    </source>
</evidence>
<dbReference type="Pfam" id="PF00069">
    <property type="entry name" value="Pkinase"/>
    <property type="match status" value="1"/>
</dbReference>
<dbReference type="PROSITE" id="PS00108">
    <property type="entry name" value="PROTEIN_KINASE_ST"/>
    <property type="match status" value="1"/>
</dbReference>
<dbReference type="InterPro" id="IPR011009">
    <property type="entry name" value="Kinase-like_dom_sf"/>
</dbReference>
<evidence type="ECO:0000313" key="7">
    <source>
        <dbReference type="EMBL" id="QDU91188.1"/>
    </source>
</evidence>
<feature type="compositionally biased region" description="Pro residues" evidence="5">
    <location>
        <begin position="1"/>
        <end position="11"/>
    </location>
</feature>
<dbReference type="OrthoDB" id="500858at2"/>
<dbReference type="Gene3D" id="3.30.200.20">
    <property type="entry name" value="Phosphorylase Kinase, domain 1"/>
    <property type="match status" value="1"/>
</dbReference>
<dbReference type="AlphaFoldDB" id="A0A518DI80"/>
<evidence type="ECO:0000259" key="6">
    <source>
        <dbReference type="PROSITE" id="PS50011"/>
    </source>
</evidence>
<dbReference type="GO" id="GO:0005524">
    <property type="term" value="F:ATP binding"/>
    <property type="evidence" value="ECO:0007669"/>
    <property type="project" value="UniProtKB-KW"/>
</dbReference>
<proteinExistence type="predicted"/>
<evidence type="ECO:0000256" key="5">
    <source>
        <dbReference type="SAM" id="MobiDB-lite"/>
    </source>
</evidence>
<feature type="compositionally biased region" description="Basic and acidic residues" evidence="5">
    <location>
        <begin position="97"/>
        <end position="108"/>
    </location>
</feature>
<evidence type="ECO:0000256" key="3">
    <source>
        <dbReference type="ARBA" id="ARBA00022777"/>
    </source>
</evidence>
<evidence type="ECO:0000256" key="2">
    <source>
        <dbReference type="ARBA" id="ARBA00022741"/>
    </source>
</evidence>
<dbReference type="PROSITE" id="PS50011">
    <property type="entry name" value="PROTEIN_KINASE_DOM"/>
    <property type="match status" value="1"/>
</dbReference>
<keyword evidence="4" id="KW-0067">ATP-binding</keyword>
<dbReference type="Proteomes" id="UP000317429">
    <property type="component" value="Chromosome"/>
</dbReference>
<dbReference type="CDD" id="cd14014">
    <property type="entry name" value="STKc_PknB_like"/>
    <property type="match status" value="1"/>
</dbReference>
<dbReference type="InterPro" id="IPR000719">
    <property type="entry name" value="Prot_kinase_dom"/>
</dbReference>
<dbReference type="Gene3D" id="3.30.450.20">
    <property type="entry name" value="PAS domain"/>
    <property type="match status" value="1"/>
</dbReference>
<name>A0A518DI80_9BACT</name>
<keyword evidence="1 7" id="KW-0808">Transferase</keyword>
<dbReference type="PANTHER" id="PTHR43289">
    <property type="entry name" value="MITOGEN-ACTIVATED PROTEIN KINASE KINASE KINASE 20-RELATED"/>
    <property type="match status" value="1"/>
</dbReference>
<dbReference type="RefSeq" id="WP_145291070.1">
    <property type="nucleotide sequence ID" value="NZ_CP036291.1"/>
</dbReference>
<evidence type="ECO:0000256" key="4">
    <source>
        <dbReference type="ARBA" id="ARBA00022840"/>
    </source>
</evidence>
<dbReference type="InterPro" id="IPR008271">
    <property type="entry name" value="Ser/Thr_kinase_AS"/>
</dbReference>
<dbReference type="Gene3D" id="1.10.510.10">
    <property type="entry name" value="Transferase(Phosphotransferase) domain 1"/>
    <property type="match status" value="1"/>
</dbReference>
<dbReference type="PANTHER" id="PTHR43289:SF6">
    <property type="entry name" value="SERINE_THREONINE-PROTEIN KINASE NEKL-3"/>
    <property type="match status" value="1"/>
</dbReference>
<dbReference type="SMART" id="SM00220">
    <property type="entry name" value="S_TKc"/>
    <property type="match status" value="1"/>
</dbReference>